<dbReference type="AlphaFoldDB" id="A0A1R3KTG9"/>
<keyword evidence="2" id="KW-1185">Reference proteome</keyword>
<evidence type="ECO:0000313" key="2">
    <source>
        <dbReference type="Proteomes" id="UP000187203"/>
    </source>
</evidence>
<name>A0A1R3KTG9_9ROSI</name>
<organism evidence="1 2">
    <name type="scientific">Corchorus olitorius</name>
    <dbReference type="NCBI Taxonomy" id="93759"/>
    <lineage>
        <taxon>Eukaryota</taxon>
        <taxon>Viridiplantae</taxon>
        <taxon>Streptophyta</taxon>
        <taxon>Embryophyta</taxon>
        <taxon>Tracheophyta</taxon>
        <taxon>Spermatophyta</taxon>
        <taxon>Magnoliopsida</taxon>
        <taxon>eudicotyledons</taxon>
        <taxon>Gunneridae</taxon>
        <taxon>Pentapetalae</taxon>
        <taxon>rosids</taxon>
        <taxon>malvids</taxon>
        <taxon>Malvales</taxon>
        <taxon>Malvaceae</taxon>
        <taxon>Grewioideae</taxon>
        <taxon>Apeibeae</taxon>
        <taxon>Corchorus</taxon>
    </lineage>
</organism>
<reference evidence="2" key="1">
    <citation type="submission" date="2013-09" db="EMBL/GenBank/DDBJ databases">
        <title>Corchorus olitorius genome sequencing.</title>
        <authorList>
            <person name="Alam M."/>
            <person name="Haque M.S."/>
            <person name="Islam M.S."/>
            <person name="Emdad E.M."/>
            <person name="Islam M.M."/>
            <person name="Ahmed B."/>
            <person name="Halim A."/>
            <person name="Hossen Q.M.M."/>
            <person name="Hossain M.Z."/>
            <person name="Ahmed R."/>
            <person name="Khan M.M."/>
            <person name="Islam R."/>
            <person name="Rashid M.M."/>
            <person name="Khan S.A."/>
            <person name="Rahman M.S."/>
            <person name="Alam M."/>
            <person name="Yahiya A.S."/>
            <person name="Khan M.S."/>
            <person name="Azam M.S."/>
            <person name="Haque T."/>
            <person name="Lashkar M.Z.H."/>
            <person name="Akhand A.I."/>
            <person name="Morshed G."/>
            <person name="Roy S."/>
            <person name="Uddin K.S."/>
            <person name="Rabeya T."/>
            <person name="Hossain A.S."/>
            <person name="Chowdhury A."/>
            <person name="Snigdha A.R."/>
            <person name="Mortoza M.S."/>
            <person name="Matin S.A."/>
            <person name="Hoque S.M.E."/>
            <person name="Islam M.K."/>
            <person name="Roy D.K."/>
            <person name="Haider R."/>
            <person name="Moosa M.M."/>
            <person name="Elias S.M."/>
            <person name="Hasan A.M."/>
            <person name="Jahan S."/>
            <person name="Shafiuddin M."/>
            <person name="Mahmood N."/>
            <person name="Shommy N.S."/>
        </authorList>
    </citation>
    <scope>NUCLEOTIDE SEQUENCE [LARGE SCALE GENOMIC DNA]</scope>
    <source>
        <strain evidence="2">cv. O-4</strain>
    </source>
</reference>
<protein>
    <submittedName>
        <fullName evidence="1">Uncharacterized protein</fullName>
    </submittedName>
</protein>
<comment type="caution">
    <text evidence="1">The sequence shown here is derived from an EMBL/GenBank/DDBJ whole genome shotgun (WGS) entry which is preliminary data.</text>
</comment>
<evidence type="ECO:0000313" key="1">
    <source>
        <dbReference type="EMBL" id="OMP10366.1"/>
    </source>
</evidence>
<sequence>MKLKMPSTMVANIAVVAAMDAGVAASPRHSSRRQLNPTITNLTSIIFIWVKAAVEVADEAVDQFDDAKLICRYRCCGHYGCRCCTFTGN</sequence>
<dbReference type="Proteomes" id="UP000187203">
    <property type="component" value="Unassembled WGS sequence"/>
</dbReference>
<proteinExistence type="predicted"/>
<accession>A0A1R3KTG9</accession>
<dbReference type="EMBL" id="AWUE01011878">
    <property type="protein sequence ID" value="OMP10366.1"/>
    <property type="molecule type" value="Genomic_DNA"/>
</dbReference>
<gene>
    <name evidence="1" type="ORF">COLO4_04568</name>
</gene>